<evidence type="ECO:0000256" key="1">
    <source>
        <dbReference type="SAM" id="Coils"/>
    </source>
</evidence>
<reference evidence="3" key="2">
    <citation type="journal article" date="2021" name="PeerJ">
        <title>Extensive microbial diversity within the chicken gut microbiome revealed by metagenomics and culture.</title>
        <authorList>
            <person name="Gilroy R."/>
            <person name="Ravi A."/>
            <person name="Getino M."/>
            <person name="Pursley I."/>
            <person name="Horton D.L."/>
            <person name="Alikhan N.F."/>
            <person name="Baker D."/>
            <person name="Gharbi K."/>
            <person name="Hall N."/>
            <person name="Watson M."/>
            <person name="Adriaenssens E.M."/>
            <person name="Foster-Nyarko E."/>
            <person name="Jarju S."/>
            <person name="Secka A."/>
            <person name="Antonio M."/>
            <person name="Oren A."/>
            <person name="Chaudhuri R.R."/>
            <person name="La Ragione R."/>
            <person name="Hildebrand F."/>
            <person name="Pallen M.J."/>
        </authorList>
    </citation>
    <scope>NUCLEOTIDE SEQUENCE</scope>
    <source>
        <strain evidence="3">G3-3990</strain>
    </source>
</reference>
<feature type="signal peptide" evidence="2">
    <location>
        <begin position="1"/>
        <end position="20"/>
    </location>
</feature>
<evidence type="ECO:0000313" key="4">
    <source>
        <dbReference type="Proteomes" id="UP000823641"/>
    </source>
</evidence>
<gene>
    <name evidence="3" type="ORF">IAA73_01250</name>
</gene>
<accession>A0A9D9HSC5</accession>
<dbReference type="EMBL" id="JADIMG010000008">
    <property type="protein sequence ID" value="MBO8458952.1"/>
    <property type="molecule type" value="Genomic_DNA"/>
</dbReference>
<dbReference type="AlphaFoldDB" id="A0A9D9HSC5"/>
<keyword evidence="1" id="KW-0175">Coiled coil</keyword>
<evidence type="ECO:0000313" key="3">
    <source>
        <dbReference type="EMBL" id="MBO8458952.1"/>
    </source>
</evidence>
<dbReference type="Proteomes" id="UP000823641">
    <property type="component" value="Unassembled WGS sequence"/>
</dbReference>
<comment type="caution">
    <text evidence="3">The sequence shown here is derived from an EMBL/GenBank/DDBJ whole genome shotgun (WGS) entry which is preliminary data.</text>
</comment>
<organism evidence="3 4">
    <name type="scientific">Candidatus Gallipaludibacter merdavium</name>
    <dbReference type="NCBI Taxonomy" id="2840839"/>
    <lineage>
        <taxon>Bacteria</taxon>
        <taxon>Pseudomonadati</taxon>
        <taxon>Bacteroidota</taxon>
        <taxon>Bacteroidia</taxon>
        <taxon>Bacteroidales</taxon>
        <taxon>Candidatus Gallipaludibacter</taxon>
    </lineage>
</organism>
<proteinExistence type="predicted"/>
<sequence length="189" mass="21744">MKRLFLFSCLCALFPLTMLAQLSGGFYNQNGSIYFVGQNASGYALRNLTVKCVNAALGQQQSYTIGFLADGDSFSVGPENGWFWQPGEQLFVTYGNGRSVYWAFQPVPTYPTYDVPYDNSSSSGNDLVIRERIRQLEWKLRDAEESLRKYEEWNRKDPSISGGQLVNSQRRLIRTYREQIQELLRQLHQ</sequence>
<feature type="coiled-coil region" evidence="1">
    <location>
        <begin position="133"/>
        <end position="186"/>
    </location>
</feature>
<reference evidence="3" key="1">
    <citation type="submission" date="2020-10" db="EMBL/GenBank/DDBJ databases">
        <authorList>
            <person name="Gilroy R."/>
        </authorList>
    </citation>
    <scope>NUCLEOTIDE SEQUENCE</scope>
    <source>
        <strain evidence="3">G3-3990</strain>
    </source>
</reference>
<protein>
    <submittedName>
        <fullName evidence="3">Uncharacterized protein</fullName>
    </submittedName>
</protein>
<name>A0A9D9HSC5_9BACT</name>
<keyword evidence="2" id="KW-0732">Signal</keyword>
<evidence type="ECO:0000256" key="2">
    <source>
        <dbReference type="SAM" id="SignalP"/>
    </source>
</evidence>
<feature type="chain" id="PRO_5039348547" evidence="2">
    <location>
        <begin position="21"/>
        <end position="189"/>
    </location>
</feature>